<dbReference type="PANTHER" id="PTHR43537">
    <property type="entry name" value="TRANSCRIPTIONAL REGULATOR, GNTR FAMILY"/>
    <property type="match status" value="1"/>
</dbReference>
<keyword evidence="5" id="KW-0670">Pyruvate</keyword>
<dbReference type="SUPFAM" id="SSF46785">
    <property type="entry name" value="Winged helix' DNA-binding domain"/>
    <property type="match status" value="1"/>
</dbReference>
<feature type="domain" description="HTH gntR-type" evidence="4">
    <location>
        <begin position="16"/>
        <end position="83"/>
    </location>
</feature>
<dbReference type="Gene3D" id="1.10.10.10">
    <property type="entry name" value="Winged helix-like DNA-binding domain superfamily/Winged helix DNA-binding domain"/>
    <property type="match status" value="1"/>
</dbReference>
<dbReference type="EMBL" id="FONT01000002">
    <property type="protein sequence ID" value="SFE56754.1"/>
    <property type="molecule type" value="Genomic_DNA"/>
</dbReference>
<evidence type="ECO:0000259" key="4">
    <source>
        <dbReference type="PROSITE" id="PS50949"/>
    </source>
</evidence>
<dbReference type="Gene3D" id="1.20.120.530">
    <property type="entry name" value="GntR ligand-binding domain-like"/>
    <property type="match status" value="1"/>
</dbReference>
<dbReference type="PROSITE" id="PS50949">
    <property type="entry name" value="HTH_GNTR"/>
    <property type="match status" value="1"/>
</dbReference>
<dbReference type="PANTHER" id="PTHR43537:SF45">
    <property type="entry name" value="GNTR FAMILY REGULATORY PROTEIN"/>
    <property type="match status" value="1"/>
</dbReference>
<protein>
    <submittedName>
        <fullName evidence="5">GntR family transcriptional regulator, transcriptional repressor for pyruvate dehydrogenase complex</fullName>
    </submittedName>
</protein>
<dbReference type="InterPro" id="IPR036390">
    <property type="entry name" value="WH_DNA-bd_sf"/>
</dbReference>
<proteinExistence type="predicted"/>
<evidence type="ECO:0000256" key="3">
    <source>
        <dbReference type="ARBA" id="ARBA00023163"/>
    </source>
</evidence>
<dbReference type="RefSeq" id="WP_091658825.1">
    <property type="nucleotide sequence ID" value="NZ_FONT01000002.1"/>
</dbReference>
<evidence type="ECO:0000256" key="2">
    <source>
        <dbReference type="ARBA" id="ARBA00023125"/>
    </source>
</evidence>
<dbReference type="PRINTS" id="PR00035">
    <property type="entry name" value="HTHGNTR"/>
</dbReference>
<keyword evidence="2" id="KW-0238">DNA-binding</keyword>
<dbReference type="GO" id="GO:0003700">
    <property type="term" value="F:DNA-binding transcription factor activity"/>
    <property type="evidence" value="ECO:0007669"/>
    <property type="project" value="InterPro"/>
</dbReference>
<keyword evidence="1" id="KW-0805">Transcription regulation</keyword>
<keyword evidence="3" id="KW-0804">Transcription</keyword>
<gene>
    <name evidence="5" type="ORF">SAMN05192532_102365</name>
</gene>
<dbReference type="InterPro" id="IPR011711">
    <property type="entry name" value="GntR_C"/>
</dbReference>
<dbReference type="InterPro" id="IPR008920">
    <property type="entry name" value="TF_FadR/GntR_C"/>
</dbReference>
<dbReference type="SMART" id="SM00345">
    <property type="entry name" value="HTH_GNTR"/>
    <property type="match status" value="1"/>
</dbReference>
<dbReference type="InterPro" id="IPR000524">
    <property type="entry name" value="Tscrpt_reg_HTH_GntR"/>
</dbReference>
<sequence length="226" mass="26518">MHSHTVNNNSRAIKRKSLSQIVADELRKRIWTGELTFGERLLEADLSSELDISRSSLREAMQTLEYEGLVVNKARKGTFVYNFTKHDMKEINELRYLIEIPALIKTVSHITDHDIEYLKQLLDDMTRLLEEENWYKLFNLDMTFHLTLVNLCGNSRIIKTYKVIQTQIRTFLSQLEPFYAQNKTMFTQEHSMLLDAFKARDEEAVERLAKAHIKQVAVSLDFLESF</sequence>
<evidence type="ECO:0000313" key="6">
    <source>
        <dbReference type="Proteomes" id="UP000199516"/>
    </source>
</evidence>
<name>A0A1I2BKL7_9BACI</name>
<organism evidence="5 6">
    <name type="scientific">Alteribacillus iranensis</name>
    <dbReference type="NCBI Taxonomy" id="930128"/>
    <lineage>
        <taxon>Bacteria</taxon>
        <taxon>Bacillati</taxon>
        <taxon>Bacillota</taxon>
        <taxon>Bacilli</taxon>
        <taxon>Bacillales</taxon>
        <taxon>Bacillaceae</taxon>
        <taxon>Alteribacillus</taxon>
    </lineage>
</organism>
<reference evidence="5 6" key="1">
    <citation type="submission" date="2016-10" db="EMBL/GenBank/DDBJ databases">
        <authorList>
            <person name="de Groot N.N."/>
        </authorList>
    </citation>
    <scope>NUCLEOTIDE SEQUENCE [LARGE SCALE GENOMIC DNA]</scope>
    <source>
        <strain evidence="5 6">DSM 23995</strain>
    </source>
</reference>
<dbReference type="CDD" id="cd07377">
    <property type="entry name" value="WHTH_GntR"/>
    <property type="match status" value="1"/>
</dbReference>
<evidence type="ECO:0000313" key="5">
    <source>
        <dbReference type="EMBL" id="SFE56754.1"/>
    </source>
</evidence>
<dbReference type="SUPFAM" id="SSF48008">
    <property type="entry name" value="GntR ligand-binding domain-like"/>
    <property type="match status" value="1"/>
</dbReference>
<dbReference type="Pfam" id="PF07729">
    <property type="entry name" value="FCD"/>
    <property type="match status" value="1"/>
</dbReference>
<dbReference type="STRING" id="930128.SAMN05192532_102365"/>
<dbReference type="SMART" id="SM00895">
    <property type="entry name" value="FCD"/>
    <property type="match status" value="1"/>
</dbReference>
<dbReference type="AlphaFoldDB" id="A0A1I2BKL7"/>
<dbReference type="InterPro" id="IPR036388">
    <property type="entry name" value="WH-like_DNA-bd_sf"/>
</dbReference>
<dbReference type="Pfam" id="PF00392">
    <property type="entry name" value="GntR"/>
    <property type="match status" value="1"/>
</dbReference>
<keyword evidence="6" id="KW-1185">Reference proteome</keyword>
<dbReference type="OrthoDB" id="574518at2"/>
<dbReference type="GO" id="GO:0003677">
    <property type="term" value="F:DNA binding"/>
    <property type="evidence" value="ECO:0007669"/>
    <property type="project" value="UniProtKB-KW"/>
</dbReference>
<evidence type="ECO:0000256" key="1">
    <source>
        <dbReference type="ARBA" id="ARBA00023015"/>
    </source>
</evidence>
<dbReference type="Proteomes" id="UP000199516">
    <property type="component" value="Unassembled WGS sequence"/>
</dbReference>
<accession>A0A1I2BKL7</accession>